<protein>
    <recommendedName>
        <fullName evidence="3">Pre-rRNA-processing protein TSR2 homolog</fullName>
    </recommendedName>
</protein>
<comment type="function">
    <text evidence="1">May be involved in 20S pre-rRNA processing.</text>
</comment>
<organism evidence="6">
    <name type="scientific">Fopius arisanus</name>
    <dbReference type="NCBI Taxonomy" id="64838"/>
    <lineage>
        <taxon>Eukaryota</taxon>
        <taxon>Metazoa</taxon>
        <taxon>Ecdysozoa</taxon>
        <taxon>Arthropoda</taxon>
        <taxon>Hexapoda</taxon>
        <taxon>Insecta</taxon>
        <taxon>Pterygota</taxon>
        <taxon>Neoptera</taxon>
        <taxon>Endopterygota</taxon>
        <taxon>Hymenoptera</taxon>
        <taxon>Apocrita</taxon>
        <taxon>Ichneumonoidea</taxon>
        <taxon>Braconidae</taxon>
        <taxon>Opiinae</taxon>
        <taxon>Fopius</taxon>
    </lineage>
</organism>
<name>A0A0C9RVR0_9HYME</name>
<dbReference type="EMBL" id="GBYB01011781">
    <property type="protein sequence ID" value="JAG81548.1"/>
    <property type="molecule type" value="Transcribed_RNA"/>
</dbReference>
<evidence type="ECO:0000313" key="8">
    <source>
        <dbReference type="RefSeq" id="XP_011308363.1"/>
    </source>
</evidence>
<keyword evidence="4" id="KW-0698">rRNA processing</keyword>
<comment type="similarity">
    <text evidence="2">Belongs to the TSR2 family.</text>
</comment>
<evidence type="ECO:0000256" key="5">
    <source>
        <dbReference type="SAM" id="MobiDB-lite"/>
    </source>
</evidence>
<dbReference type="KEGG" id="fas:105269651"/>
<dbReference type="Proteomes" id="UP000694866">
    <property type="component" value="Unplaced"/>
</dbReference>
<dbReference type="AlphaFoldDB" id="A0A0C9RVR0"/>
<accession>A0A9R1U5P6</accession>
<evidence type="ECO:0000313" key="7">
    <source>
        <dbReference type="Proteomes" id="UP000694866"/>
    </source>
</evidence>
<evidence type="ECO:0000256" key="3">
    <source>
        <dbReference type="ARBA" id="ARBA00017551"/>
    </source>
</evidence>
<reference evidence="8" key="2">
    <citation type="submission" date="2025-04" db="UniProtKB">
        <authorList>
            <consortium name="RefSeq"/>
        </authorList>
    </citation>
    <scope>IDENTIFICATION</scope>
    <source>
        <strain evidence="8">USDA-PBARC FA_bdor</strain>
        <tissue evidence="8">Whole organism</tissue>
    </source>
</reference>
<dbReference type="InterPro" id="IPR019398">
    <property type="entry name" value="Pre-rRNA_process_TSR2"/>
</dbReference>
<keyword evidence="7" id="KW-1185">Reference proteome</keyword>
<evidence type="ECO:0000256" key="1">
    <source>
        <dbReference type="ARBA" id="ARBA00002210"/>
    </source>
</evidence>
<dbReference type="GO" id="GO:0006364">
    <property type="term" value="P:rRNA processing"/>
    <property type="evidence" value="ECO:0007669"/>
    <property type="project" value="UniProtKB-KW"/>
</dbReference>
<proteinExistence type="inferred from homology"/>
<evidence type="ECO:0000256" key="2">
    <source>
        <dbReference type="ARBA" id="ARBA00006524"/>
    </source>
</evidence>
<gene>
    <name evidence="6" type="primary">TSR2</name>
    <name evidence="8" type="synonym">LOC105269651</name>
    <name evidence="6" type="ORF">g.25013</name>
</gene>
<reference evidence="6" key="1">
    <citation type="submission" date="2015-01" db="EMBL/GenBank/DDBJ databases">
        <title>Transcriptome Assembly of Fopius arisanus.</title>
        <authorList>
            <person name="Geib S."/>
        </authorList>
    </citation>
    <scope>NUCLEOTIDE SEQUENCE</scope>
</reference>
<feature type="compositionally biased region" description="Acidic residues" evidence="5">
    <location>
        <begin position="137"/>
        <end position="156"/>
    </location>
</feature>
<evidence type="ECO:0000313" key="6">
    <source>
        <dbReference type="EMBL" id="JAG81548.1"/>
    </source>
</evidence>
<dbReference type="PANTHER" id="PTHR21250">
    <property type="entry name" value="PRE-RRNA-PROCESSING PROTEIN TSR2 HOMOLOG"/>
    <property type="match status" value="1"/>
</dbReference>
<accession>A0A0C9RVR0</accession>
<evidence type="ECO:0000256" key="4">
    <source>
        <dbReference type="ARBA" id="ARBA00022552"/>
    </source>
</evidence>
<feature type="region of interest" description="Disordered" evidence="5">
    <location>
        <begin position="122"/>
        <end position="165"/>
    </location>
</feature>
<sequence>MQSAQDVILSVAQRIFSNWSALEMAVAHGMGSKDSAIQFCPWIAETLFMNENPSNNEVAEALEDYMESEFQTELEDGSAMQVAEQLLKFHRYCVEGNEAVAVTEMEKLPSLKTWILTREEIRQQGNNKPVGGVNEQTESDSEGDDERMEVPADDDWVAVKTRRKK</sequence>
<dbReference type="Pfam" id="PF10273">
    <property type="entry name" value="WGG"/>
    <property type="match status" value="1"/>
</dbReference>
<dbReference type="GeneID" id="105269651"/>
<dbReference type="RefSeq" id="XP_011308363.1">
    <property type="nucleotide sequence ID" value="XM_011310061.1"/>
</dbReference>
<dbReference type="OrthoDB" id="263560at2759"/>